<keyword evidence="11" id="KW-0067">ATP-binding</keyword>
<evidence type="ECO:0000256" key="6">
    <source>
        <dbReference type="ARBA" id="ARBA00022843"/>
    </source>
</evidence>
<evidence type="ECO:0000256" key="10">
    <source>
        <dbReference type="PROSITE-ProRule" id="PRU00176"/>
    </source>
</evidence>
<organism evidence="14 15">
    <name type="scientific">Clitoria ternatea</name>
    <name type="common">Butterfly pea</name>
    <dbReference type="NCBI Taxonomy" id="43366"/>
    <lineage>
        <taxon>Eukaryota</taxon>
        <taxon>Viridiplantae</taxon>
        <taxon>Streptophyta</taxon>
        <taxon>Embryophyta</taxon>
        <taxon>Tracheophyta</taxon>
        <taxon>Spermatophyta</taxon>
        <taxon>Magnoliopsida</taxon>
        <taxon>eudicotyledons</taxon>
        <taxon>Gunneridae</taxon>
        <taxon>Pentapetalae</taxon>
        <taxon>rosids</taxon>
        <taxon>fabids</taxon>
        <taxon>Fabales</taxon>
        <taxon>Fabaceae</taxon>
        <taxon>Papilionoideae</taxon>
        <taxon>50 kb inversion clade</taxon>
        <taxon>NPAAA clade</taxon>
        <taxon>indigoferoid/millettioid clade</taxon>
        <taxon>Phaseoleae</taxon>
        <taxon>Clitoria</taxon>
    </lineage>
</organism>
<protein>
    <recommendedName>
        <fullName evidence="13">RRM domain-containing protein</fullName>
    </recommendedName>
</protein>
<dbReference type="SMART" id="SM00360">
    <property type="entry name" value="RRM"/>
    <property type="match status" value="1"/>
</dbReference>
<dbReference type="Pfam" id="PF00076">
    <property type="entry name" value="RRM_1"/>
    <property type="match status" value="1"/>
</dbReference>
<keyword evidence="12" id="KW-0812">Transmembrane</keyword>
<dbReference type="InterPro" id="IPR040221">
    <property type="entry name" value="CDCA7/CDA7L"/>
</dbReference>
<dbReference type="Proteomes" id="UP001359559">
    <property type="component" value="Unassembled WGS sequence"/>
</dbReference>
<keyword evidence="15" id="KW-1185">Reference proteome</keyword>
<reference evidence="14 15" key="1">
    <citation type="submission" date="2024-01" db="EMBL/GenBank/DDBJ databases">
        <title>The genomes of 5 underutilized Papilionoideae crops provide insights into root nodulation and disease resistance.</title>
        <authorList>
            <person name="Yuan L."/>
        </authorList>
    </citation>
    <scope>NUCLEOTIDE SEQUENCE [LARGE SCALE GENOMIC DNA]</scope>
    <source>
        <strain evidence="14">LY-2023</strain>
        <tissue evidence="14">Leaf</tissue>
    </source>
</reference>
<comment type="caution">
    <text evidence="14">The sequence shown here is derived from an EMBL/GenBank/DDBJ whole genome shotgun (WGS) entry which is preliminary data.</text>
</comment>
<gene>
    <name evidence="14" type="ORF">RJT34_17020</name>
</gene>
<dbReference type="GO" id="GO:0003723">
    <property type="term" value="F:RNA binding"/>
    <property type="evidence" value="ECO:0007669"/>
    <property type="project" value="UniProtKB-UniRule"/>
</dbReference>
<evidence type="ECO:0000313" key="15">
    <source>
        <dbReference type="Proteomes" id="UP001359559"/>
    </source>
</evidence>
<dbReference type="SUPFAM" id="SSF54928">
    <property type="entry name" value="RNA-binding domain, RBD"/>
    <property type="match status" value="1"/>
</dbReference>
<dbReference type="InterPro" id="IPR012677">
    <property type="entry name" value="Nucleotide-bd_a/b_plait_sf"/>
</dbReference>
<dbReference type="PROSITE" id="PS00107">
    <property type="entry name" value="PROTEIN_KINASE_ATP"/>
    <property type="match status" value="1"/>
</dbReference>
<feature type="domain" description="RRM" evidence="13">
    <location>
        <begin position="230"/>
        <end position="279"/>
    </location>
</feature>
<evidence type="ECO:0000313" key="14">
    <source>
        <dbReference type="EMBL" id="KAK7294137.1"/>
    </source>
</evidence>
<keyword evidence="4" id="KW-1017">Isopeptide bond</keyword>
<keyword evidence="6" id="KW-0832">Ubl conjugation</keyword>
<keyword evidence="5" id="KW-0597">Phosphoprotein</keyword>
<keyword evidence="9" id="KW-0539">Nucleus</keyword>
<dbReference type="Gene3D" id="3.30.70.330">
    <property type="match status" value="1"/>
</dbReference>
<keyword evidence="11" id="KW-0547">Nucleotide-binding</keyword>
<dbReference type="GO" id="GO:0005524">
    <property type="term" value="F:ATP binding"/>
    <property type="evidence" value="ECO:0007669"/>
    <property type="project" value="UniProtKB-UniRule"/>
</dbReference>
<keyword evidence="12" id="KW-0472">Membrane</keyword>
<proteinExistence type="predicted"/>
<evidence type="ECO:0000256" key="8">
    <source>
        <dbReference type="ARBA" id="ARBA00023163"/>
    </source>
</evidence>
<dbReference type="AlphaFoldDB" id="A0AAN9PEB8"/>
<keyword evidence="3" id="KW-0963">Cytoplasm</keyword>
<dbReference type="InterPro" id="IPR035979">
    <property type="entry name" value="RBD_domain_sf"/>
</dbReference>
<keyword evidence="10" id="KW-0694">RNA-binding</keyword>
<dbReference type="SUPFAM" id="SSF56112">
    <property type="entry name" value="Protein kinase-like (PK-like)"/>
    <property type="match status" value="1"/>
</dbReference>
<dbReference type="InterPro" id="IPR018866">
    <property type="entry name" value="Znf-4CXXC_R1"/>
</dbReference>
<name>A0AAN9PEB8_CLITE</name>
<evidence type="ECO:0000256" key="5">
    <source>
        <dbReference type="ARBA" id="ARBA00022553"/>
    </source>
</evidence>
<keyword evidence="7" id="KW-0805">Transcription regulation</keyword>
<feature type="transmembrane region" description="Helical" evidence="12">
    <location>
        <begin position="77"/>
        <end position="100"/>
    </location>
</feature>
<evidence type="ECO:0000256" key="1">
    <source>
        <dbReference type="ARBA" id="ARBA00004123"/>
    </source>
</evidence>
<dbReference type="InterPro" id="IPR000504">
    <property type="entry name" value="RRM_dom"/>
</dbReference>
<evidence type="ECO:0000256" key="9">
    <source>
        <dbReference type="ARBA" id="ARBA00023242"/>
    </source>
</evidence>
<feature type="binding site" evidence="11">
    <location>
        <position position="174"/>
    </location>
    <ligand>
        <name>ATP</name>
        <dbReference type="ChEBI" id="CHEBI:30616"/>
    </ligand>
</feature>
<sequence length="403" mass="44785">MVSKCNQSLENNSPCALYTTLPYLGTSTRYLSDCTSHLSIYAAAFSNYLGPSNPNTAKCLFSLDFSFGDSSSTKKKVIVVVSVVFVLALSLLVVGWWAYWKLNDKVTSKDVNIAKMGLVSGLDSMEQSITLIRFTIKDVKKLTKNFSRDNIIGRGGYGNVYKGFLPDENEVALKRFKNCSAADDASFTHEVEVLASVRLVNLVAPKVVVQGLIARFEQSMKEVADRYQWVNLYLKNLDDNISDEKLEELFSSYGTITSCKVMRDSISISRGSGFVAFSTLKAPPFRYGQRVKKVELLANWICPKCKGNCTCGICRKERGEQPTGKLAREARNVGYASVAHMLKDNTYLPKEKQVLKPNNADNDVVTKLEKNEEDVPEIDKDTMSQALGICLRLLENTRSADSA</sequence>
<dbReference type="Pfam" id="PF10497">
    <property type="entry name" value="zf-4CXXC_R1"/>
    <property type="match status" value="1"/>
</dbReference>
<dbReference type="GO" id="GO:0005634">
    <property type="term" value="C:nucleus"/>
    <property type="evidence" value="ECO:0007669"/>
    <property type="project" value="UniProtKB-SubCell"/>
</dbReference>
<evidence type="ECO:0000256" key="4">
    <source>
        <dbReference type="ARBA" id="ARBA00022499"/>
    </source>
</evidence>
<accession>A0AAN9PEB8</accession>
<evidence type="ECO:0000259" key="13">
    <source>
        <dbReference type="PROSITE" id="PS50102"/>
    </source>
</evidence>
<evidence type="ECO:0000256" key="12">
    <source>
        <dbReference type="SAM" id="Phobius"/>
    </source>
</evidence>
<dbReference type="GO" id="GO:0006355">
    <property type="term" value="P:regulation of DNA-templated transcription"/>
    <property type="evidence" value="ECO:0007669"/>
    <property type="project" value="InterPro"/>
</dbReference>
<evidence type="ECO:0000256" key="11">
    <source>
        <dbReference type="PROSITE-ProRule" id="PRU10141"/>
    </source>
</evidence>
<dbReference type="PANTHER" id="PTHR31169:SF8">
    <property type="entry name" value="ZINC-FINGER DOMAIN OF MONOAMINE-OXIDASE A REPRESSOR R1 PROTEIN"/>
    <property type="match status" value="1"/>
</dbReference>
<dbReference type="Gene3D" id="3.30.200.20">
    <property type="entry name" value="Phosphorylase Kinase, domain 1"/>
    <property type="match status" value="1"/>
</dbReference>
<keyword evidence="8" id="KW-0804">Transcription</keyword>
<dbReference type="InterPro" id="IPR011009">
    <property type="entry name" value="Kinase-like_dom_sf"/>
</dbReference>
<dbReference type="EMBL" id="JAYKXN010000004">
    <property type="protein sequence ID" value="KAK7294137.1"/>
    <property type="molecule type" value="Genomic_DNA"/>
</dbReference>
<dbReference type="PANTHER" id="PTHR31169">
    <property type="entry name" value="OS05G0300700 PROTEIN"/>
    <property type="match status" value="1"/>
</dbReference>
<comment type="subcellular location">
    <subcellularLocation>
        <location evidence="2">Cytoplasm</location>
    </subcellularLocation>
    <subcellularLocation>
        <location evidence="1">Nucleus</location>
    </subcellularLocation>
</comment>
<dbReference type="InterPro" id="IPR017441">
    <property type="entry name" value="Protein_kinase_ATP_BS"/>
</dbReference>
<dbReference type="GO" id="GO:0005737">
    <property type="term" value="C:cytoplasm"/>
    <property type="evidence" value="ECO:0007669"/>
    <property type="project" value="UniProtKB-SubCell"/>
</dbReference>
<keyword evidence="12" id="KW-1133">Transmembrane helix</keyword>
<dbReference type="PROSITE" id="PS50102">
    <property type="entry name" value="RRM"/>
    <property type="match status" value="1"/>
</dbReference>
<evidence type="ECO:0000256" key="3">
    <source>
        <dbReference type="ARBA" id="ARBA00022490"/>
    </source>
</evidence>
<evidence type="ECO:0000256" key="2">
    <source>
        <dbReference type="ARBA" id="ARBA00004496"/>
    </source>
</evidence>
<evidence type="ECO:0000256" key="7">
    <source>
        <dbReference type="ARBA" id="ARBA00023015"/>
    </source>
</evidence>